<keyword evidence="1" id="KW-0732">Signal</keyword>
<evidence type="ECO:0000313" key="2">
    <source>
        <dbReference type="EMBL" id="CAL4060998.1"/>
    </source>
</evidence>
<evidence type="ECO:0000256" key="1">
    <source>
        <dbReference type="SAM" id="SignalP"/>
    </source>
</evidence>
<comment type="caution">
    <text evidence="2">The sequence shown here is derived from an EMBL/GenBank/DDBJ whole genome shotgun (WGS) entry which is preliminary data.</text>
</comment>
<organism evidence="2 3">
    <name type="scientific">Meganyctiphanes norvegica</name>
    <name type="common">Northern krill</name>
    <name type="synonym">Thysanopoda norvegica</name>
    <dbReference type="NCBI Taxonomy" id="48144"/>
    <lineage>
        <taxon>Eukaryota</taxon>
        <taxon>Metazoa</taxon>
        <taxon>Ecdysozoa</taxon>
        <taxon>Arthropoda</taxon>
        <taxon>Crustacea</taxon>
        <taxon>Multicrustacea</taxon>
        <taxon>Malacostraca</taxon>
        <taxon>Eumalacostraca</taxon>
        <taxon>Eucarida</taxon>
        <taxon>Euphausiacea</taxon>
        <taxon>Euphausiidae</taxon>
        <taxon>Meganyctiphanes</taxon>
    </lineage>
</organism>
<feature type="non-terminal residue" evidence="2">
    <location>
        <position position="158"/>
    </location>
</feature>
<gene>
    <name evidence="2" type="ORF">MNOR_LOCUS1748</name>
</gene>
<accession>A0AAV2PLP8</accession>
<dbReference type="Proteomes" id="UP001497623">
    <property type="component" value="Unassembled WGS sequence"/>
</dbReference>
<dbReference type="EMBL" id="CAXKWB010000490">
    <property type="protein sequence ID" value="CAL4060998.1"/>
    <property type="molecule type" value="Genomic_DNA"/>
</dbReference>
<name>A0AAV2PLP8_MEGNR</name>
<sequence length="158" mass="18012">MFVDLLLTLVVGQILLLDHVAAVNHRHRNADNNNVINVDLQVNDLTVAKLTGGNSQIPKKQYKYCSKPHSRLFNIRYGLSNHPKGLVTNRKHFSHLLNDNYLFYPSHILVKRCDEKCSYIGREDANKLDCTFLTQNVQKVISASKDGQIINITLNIEE</sequence>
<feature type="signal peptide" evidence="1">
    <location>
        <begin position="1"/>
        <end position="22"/>
    </location>
</feature>
<dbReference type="AlphaFoldDB" id="A0AAV2PLP8"/>
<keyword evidence="3" id="KW-1185">Reference proteome</keyword>
<feature type="chain" id="PRO_5043393769" evidence="1">
    <location>
        <begin position="23"/>
        <end position="158"/>
    </location>
</feature>
<evidence type="ECO:0000313" key="3">
    <source>
        <dbReference type="Proteomes" id="UP001497623"/>
    </source>
</evidence>
<protein>
    <submittedName>
        <fullName evidence="2">Uncharacterized protein</fullName>
    </submittedName>
</protein>
<proteinExistence type="predicted"/>
<reference evidence="2 3" key="1">
    <citation type="submission" date="2024-05" db="EMBL/GenBank/DDBJ databases">
        <authorList>
            <person name="Wallberg A."/>
        </authorList>
    </citation>
    <scope>NUCLEOTIDE SEQUENCE [LARGE SCALE GENOMIC DNA]</scope>
</reference>